<gene>
    <name evidence="1" type="ORF">B0T16DRAFT_453500</name>
</gene>
<reference evidence="1" key="1">
    <citation type="submission" date="2023-06" db="EMBL/GenBank/DDBJ databases">
        <title>Genome-scale phylogeny and comparative genomics of the fungal order Sordariales.</title>
        <authorList>
            <consortium name="Lawrence Berkeley National Laboratory"/>
            <person name="Hensen N."/>
            <person name="Bonometti L."/>
            <person name="Westerberg I."/>
            <person name="Brannstrom I.O."/>
            <person name="Guillou S."/>
            <person name="Cros-Aarteil S."/>
            <person name="Calhoun S."/>
            <person name="Haridas S."/>
            <person name="Kuo A."/>
            <person name="Mondo S."/>
            <person name="Pangilinan J."/>
            <person name="Riley R."/>
            <person name="Labutti K."/>
            <person name="Andreopoulos B."/>
            <person name="Lipzen A."/>
            <person name="Chen C."/>
            <person name="Yanf M."/>
            <person name="Daum C."/>
            <person name="Ng V."/>
            <person name="Clum A."/>
            <person name="Steindorff A."/>
            <person name="Ohm R."/>
            <person name="Martin F."/>
            <person name="Silar P."/>
            <person name="Natvig D."/>
            <person name="Lalanne C."/>
            <person name="Gautier V."/>
            <person name="Ament-Velasquez S.L."/>
            <person name="Kruys A."/>
            <person name="Hutchinson M.I."/>
            <person name="Powell A.J."/>
            <person name="Barry K."/>
            <person name="Miller A.N."/>
            <person name="Grigoriev I.V."/>
            <person name="Debuchy R."/>
            <person name="Gladieux P."/>
            <person name="Thoren M.H."/>
            <person name="Johannesson H."/>
        </authorList>
    </citation>
    <scope>NUCLEOTIDE SEQUENCE</scope>
    <source>
        <strain evidence="1">SMH2532-1</strain>
    </source>
</reference>
<sequence length="136" mass="14754">MSPHSDTAVGKVSATQHFSPDAVAWTHFSGHSTLVYTTRDVPYRSSKVVVTMDPCSSGKRCLRIHYKRTMAAIGDGIGNSIEAGAVTAGWCQALDPQSYQLDDDSFGVLCCTEAGCPNFLHCLKKHLVAARHTNRK</sequence>
<dbReference type="Proteomes" id="UP001174936">
    <property type="component" value="Unassembled WGS sequence"/>
</dbReference>
<dbReference type="EMBL" id="JAULSV010000002">
    <property type="protein sequence ID" value="KAK0650998.1"/>
    <property type="molecule type" value="Genomic_DNA"/>
</dbReference>
<keyword evidence="2" id="KW-1185">Reference proteome</keyword>
<name>A0AA39YE55_9PEZI</name>
<evidence type="ECO:0000313" key="1">
    <source>
        <dbReference type="EMBL" id="KAK0650998.1"/>
    </source>
</evidence>
<accession>A0AA39YE55</accession>
<evidence type="ECO:0000313" key="2">
    <source>
        <dbReference type="Proteomes" id="UP001174936"/>
    </source>
</evidence>
<proteinExistence type="predicted"/>
<dbReference type="AlphaFoldDB" id="A0AA39YE55"/>
<organism evidence="1 2">
    <name type="scientific">Cercophora newfieldiana</name>
    <dbReference type="NCBI Taxonomy" id="92897"/>
    <lineage>
        <taxon>Eukaryota</taxon>
        <taxon>Fungi</taxon>
        <taxon>Dikarya</taxon>
        <taxon>Ascomycota</taxon>
        <taxon>Pezizomycotina</taxon>
        <taxon>Sordariomycetes</taxon>
        <taxon>Sordariomycetidae</taxon>
        <taxon>Sordariales</taxon>
        <taxon>Lasiosphaeriaceae</taxon>
        <taxon>Cercophora</taxon>
    </lineage>
</organism>
<comment type="caution">
    <text evidence="1">The sequence shown here is derived from an EMBL/GenBank/DDBJ whole genome shotgun (WGS) entry which is preliminary data.</text>
</comment>
<protein>
    <submittedName>
        <fullName evidence="1">Uncharacterized protein</fullName>
    </submittedName>
</protein>